<evidence type="ECO:0000313" key="2">
    <source>
        <dbReference type="Proteomes" id="UP000439903"/>
    </source>
</evidence>
<sequence length="195" mass="23202">MEAWIPIKDSREQYRFLKPSDCRDRLQEAFQPSEMPIVDCLITNDNLCKFFEWDKKPDTKWVQVSEHNKKNYSQLLEKLGVKQNLDALDYSEILQSLNIENDNVIEILEHLSKEDVNLEGVLIPNMNGVMKAYTDIFFNDINKNNKELIEKHREIFTYHKITSELAKKLQIKNFKEYYFLKNKMVAFDGNINFKI</sequence>
<evidence type="ECO:0000313" key="1">
    <source>
        <dbReference type="EMBL" id="KAF0560060.1"/>
    </source>
</evidence>
<dbReference type="EMBL" id="WTPW01000014">
    <property type="protein sequence ID" value="KAF0560060.1"/>
    <property type="molecule type" value="Genomic_DNA"/>
</dbReference>
<dbReference type="AlphaFoldDB" id="A0A8H4B4U5"/>
<organism evidence="1 2">
    <name type="scientific">Gigaspora margarita</name>
    <dbReference type="NCBI Taxonomy" id="4874"/>
    <lineage>
        <taxon>Eukaryota</taxon>
        <taxon>Fungi</taxon>
        <taxon>Fungi incertae sedis</taxon>
        <taxon>Mucoromycota</taxon>
        <taxon>Glomeromycotina</taxon>
        <taxon>Glomeromycetes</taxon>
        <taxon>Diversisporales</taxon>
        <taxon>Gigasporaceae</taxon>
        <taxon>Gigaspora</taxon>
    </lineage>
</organism>
<dbReference type="Proteomes" id="UP000439903">
    <property type="component" value="Unassembled WGS sequence"/>
</dbReference>
<proteinExistence type="predicted"/>
<name>A0A8H4B4U5_GIGMA</name>
<gene>
    <name evidence="1" type="ORF">F8M41_003394</name>
</gene>
<keyword evidence="2" id="KW-1185">Reference proteome</keyword>
<accession>A0A8H4B4U5</accession>
<comment type="caution">
    <text evidence="1">The sequence shown here is derived from an EMBL/GenBank/DDBJ whole genome shotgun (WGS) entry which is preliminary data.</text>
</comment>
<reference evidence="1 2" key="1">
    <citation type="journal article" date="2019" name="Environ. Microbiol.">
        <title>At the nexus of three kingdoms: the genome of the mycorrhizal fungus Gigaspora margarita provides insights into plant, endobacterial and fungal interactions.</title>
        <authorList>
            <person name="Venice F."/>
            <person name="Ghignone S."/>
            <person name="Salvioli di Fossalunga A."/>
            <person name="Amselem J."/>
            <person name="Novero M."/>
            <person name="Xianan X."/>
            <person name="Sedzielewska Toro K."/>
            <person name="Morin E."/>
            <person name="Lipzen A."/>
            <person name="Grigoriev I.V."/>
            <person name="Henrissat B."/>
            <person name="Martin F.M."/>
            <person name="Bonfante P."/>
        </authorList>
    </citation>
    <scope>NUCLEOTIDE SEQUENCE [LARGE SCALE GENOMIC DNA]</scope>
    <source>
        <strain evidence="1 2">BEG34</strain>
    </source>
</reference>
<protein>
    <submittedName>
        <fullName evidence="1">Uncharacterized protein</fullName>
    </submittedName>
</protein>